<organism evidence="1 2">
    <name type="scientific">Lentinula lateritia</name>
    <dbReference type="NCBI Taxonomy" id="40482"/>
    <lineage>
        <taxon>Eukaryota</taxon>
        <taxon>Fungi</taxon>
        <taxon>Dikarya</taxon>
        <taxon>Basidiomycota</taxon>
        <taxon>Agaricomycotina</taxon>
        <taxon>Agaricomycetes</taxon>
        <taxon>Agaricomycetidae</taxon>
        <taxon>Agaricales</taxon>
        <taxon>Marasmiineae</taxon>
        <taxon>Omphalotaceae</taxon>
        <taxon>Lentinula</taxon>
    </lineage>
</organism>
<reference evidence="1" key="1">
    <citation type="submission" date="2022-08" db="EMBL/GenBank/DDBJ databases">
        <title>A Global Phylogenomic Analysis of the Shiitake Genus Lentinula.</title>
        <authorList>
            <consortium name="DOE Joint Genome Institute"/>
            <person name="Sierra-Patev S."/>
            <person name="Min B."/>
            <person name="Naranjo-Ortiz M."/>
            <person name="Looney B."/>
            <person name="Konkel Z."/>
            <person name="Slot J.C."/>
            <person name="Sakamoto Y."/>
            <person name="Steenwyk J.L."/>
            <person name="Rokas A."/>
            <person name="Carro J."/>
            <person name="Camarero S."/>
            <person name="Ferreira P."/>
            <person name="Molpeceres G."/>
            <person name="Ruiz-Duenas F.J."/>
            <person name="Serrano A."/>
            <person name="Henrissat B."/>
            <person name="Drula E."/>
            <person name="Hughes K.W."/>
            <person name="Mata J.L."/>
            <person name="Ishikawa N.K."/>
            <person name="Vargas-Isla R."/>
            <person name="Ushijima S."/>
            <person name="Smith C.A."/>
            <person name="Ahrendt S."/>
            <person name="Andreopoulos W."/>
            <person name="He G."/>
            <person name="Labutti K."/>
            <person name="Lipzen A."/>
            <person name="Ng V."/>
            <person name="Riley R."/>
            <person name="Sandor L."/>
            <person name="Barry K."/>
            <person name="Martinez A.T."/>
            <person name="Xiao Y."/>
            <person name="Gibbons J.G."/>
            <person name="Terashima K."/>
            <person name="Grigoriev I.V."/>
            <person name="Hibbett D.S."/>
        </authorList>
    </citation>
    <scope>NUCLEOTIDE SEQUENCE</scope>
    <source>
        <strain evidence="1">RHP3577 ss4</strain>
    </source>
</reference>
<comment type="caution">
    <text evidence="1">The sequence shown here is derived from an EMBL/GenBank/DDBJ whole genome shotgun (WGS) entry which is preliminary data.</text>
</comment>
<gene>
    <name evidence="1" type="ORF">C8R41DRAFT_838588</name>
</gene>
<evidence type="ECO:0000313" key="2">
    <source>
        <dbReference type="Proteomes" id="UP001150217"/>
    </source>
</evidence>
<accession>A0ABQ8VDE3</accession>
<dbReference type="Proteomes" id="UP001150217">
    <property type="component" value="Unassembled WGS sequence"/>
</dbReference>
<protein>
    <submittedName>
        <fullName evidence="1">Uncharacterized protein</fullName>
    </submittedName>
</protein>
<proteinExistence type="predicted"/>
<sequence length="82" mass="9466">MISYCKVSQSCSSNHRSAAYVNIERWLARQGEIILRWWHGAPILAFVVFDQSIIKAFMGKHILVLKPIRDVTALQMDIRIHS</sequence>
<name>A0ABQ8VDE3_9AGAR</name>
<dbReference type="EMBL" id="JANVFT010000050">
    <property type="protein sequence ID" value="KAJ4486501.1"/>
    <property type="molecule type" value="Genomic_DNA"/>
</dbReference>
<evidence type="ECO:0000313" key="1">
    <source>
        <dbReference type="EMBL" id="KAJ4486501.1"/>
    </source>
</evidence>
<keyword evidence="2" id="KW-1185">Reference proteome</keyword>